<dbReference type="GO" id="GO:0005886">
    <property type="term" value="C:plasma membrane"/>
    <property type="evidence" value="ECO:0007669"/>
    <property type="project" value="UniProtKB-SubCell"/>
</dbReference>
<comment type="similarity">
    <text evidence="8">Belongs to the TsuA/YedE (TC 9.B.102) family.</text>
</comment>
<keyword evidence="2" id="KW-0813">Transport</keyword>
<proteinExistence type="inferred from homology"/>
<evidence type="ECO:0000256" key="4">
    <source>
        <dbReference type="ARBA" id="ARBA00022519"/>
    </source>
</evidence>
<evidence type="ECO:0000256" key="3">
    <source>
        <dbReference type="ARBA" id="ARBA00022475"/>
    </source>
</evidence>
<dbReference type="AlphaFoldDB" id="A0A1H9YQ69"/>
<evidence type="ECO:0000256" key="9">
    <source>
        <dbReference type="SAM" id="Phobius"/>
    </source>
</evidence>
<feature type="transmembrane region" description="Helical" evidence="9">
    <location>
        <begin position="242"/>
        <end position="262"/>
    </location>
</feature>
<name>A0A1H9YQ69_9FIRM</name>
<gene>
    <name evidence="10" type="ORF">SAMN03080614_100467</name>
</gene>
<dbReference type="InterPro" id="IPR007272">
    <property type="entry name" value="Sulf_transp_TsuA/YedE"/>
</dbReference>
<dbReference type="PANTHER" id="PTHR30574">
    <property type="entry name" value="INNER MEMBRANE PROTEIN YEDE"/>
    <property type="match status" value="1"/>
</dbReference>
<feature type="transmembrane region" description="Helical" evidence="9">
    <location>
        <begin position="188"/>
        <end position="211"/>
    </location>
</feature>
<evidence type="ECO:0000256" key="7">
    <source>
        <dbReference type="ARBA" id="ARBA00023136"/>
    </source>
</evidence>
<dbReference type="PANTHER" id="PTHR30574:SF1">
    <property type="entry name" value="SULPHUR TRANSPORT DOMAIN-CONTAINING PROTEIN"/>
    <property type="match status" value="1"/>
</dbReference>
<feature type="transmembrane region" description="Helical" evidence="9">
    <location>
        <begin position="80"/>
        <end position="102"/>
    </location>
</feature>
<feature type="transmembrane region" description="Helical" evidence="9">
    <location>
        <begin position="21"/>
        <end position="40"/>
    </location>
</feature>
<feature type="transmembrane region" description="Helical" evidence="9">
    <location>
        <begin position="336"/>
        <end position="353"/>
    </location>
</feature>
<accession>A0A1H9YQ69</accession>
<dbReference type="STRING" id="1120990.SAMN03080614_100467"/>
<feature type="transmembrane region" description="Helical" evidence="9">
    <location>
        <begin position="114"/>
        <end position="137"/>
    </location>
</feature>
<keyword evidence="6 9" id="KW-1133">Transmembrane helix</keyword>
<keyword evidence="11" id="KW-1185">Reference proteome</keyword>
<dbReference type="RefSeq" id="WP_177159659.1">
    <property type="nucleotide sequence ID" value="NZ_FOIF01000004.1"/>
</dbReference>
<feature type="transmembrane region" description="Helical" evidence="9">
    <location>
        <begin position="149"/>
        <end position="168"/>
    </location>
</feature>
<comment type="subcellular location">
    <subcellularLocation>
        <location evidence="1">Cell inner membrane</location>
        <topology evidence="1">Multi-pass membrane protein</topology>
    </subcellularLocation>
</comment>
<evidence type="ECO:0000256" key="2">
    <source>
        <dbReference type="ARBA" id="ARBA00022448"/>
    </source>
</evidence>
<keyword evidence="7 9" id="KW-0472">Membrane</keyword>
<evidence type="ECO:0000256" key="5">
    <source>
        <dbReference type="ARBA" id="ARBA00022692"/>
    </source>
</evidence>
<evidence type="ECO:0000256" key="8">
    <source>
        <dbReference type="ARBA" id="ARBA00035655"/>
    </source>
</evidence>
<keyword evidence="3" id="KW-1003">Cell membrane</keyword>
<feature type="transmembrane region" description="Helical" evidence="9">
    <location>
        <begin position="305"/>
        <end position="324"/>
    </location>
</feature>
<evidence type="ECO:0000256" key="1">
    <source>
        <dbReference type="ARBA" id="ARBA00004429"/>
    </source>
</evidence>
<keyword evidence="5 9" id="KW-0812">Transmembrane</keyword>
<evidence type="ECO:0000313" key="10">
    <source>
        <dbReference type="EMBL" id="SES71245.1"/>
    </source>
</evidence>
<protein>
    <submittedName>
        <fullName evidence="10">Uncharacterized protein</fullName>
    </submittedName>
</protein>
<organism evidence="10 11">
    <name type="scientific">Anaerobranca gottschalkii DSM 13577</name>
    <dbReference type="NCBI Taxonomy" id="1120990"/>
    <lineage>
        <taxon>Bacteria</taxon>
        <taxon>Bacillati</taxon>
        <taxon>Bacillota</taxon>
        <taxon>Clostridia</taxon>
        <taxon>Eubacteriales</taxon>
        <taxon>Proteinivoracaceae</taxon>
        <taxon>Anaerobranca</taxon>
    </lineage>
</organism>
<evidence type="ECO:0000256" key="6">
    <source>
        <dbReference type="ARBA" id="ARBA00022989"/>
    </source>
</evidence>
<feature type="transmembrane region" description="Helical" evidence="9">
    <location>
        <begin position="373"/>
        <end position="392"/>
    </location>
</feature>
<keyword evidence="4" id="KW-0997">Cell inner membrane</keyword>
<reference evidence="11" key="1">
    <citation type="submission" date="2016-10" db="EMBL/GenBank/DDBJ databases">
        <authorList>
            <person name="Varghese N."/>
            <person name="Submissions S."/>
        </authorList>
    </citation>
    <scope>NUCLEOTIDE SEQUENCE [LARGE SCALE GENOMIC DNA]</scope>
    <source>
        <strain evidence="11">DSM 13577</strain>
    </source>
</reference>
<sequence>MNIQLDKGNEFKRLKINQLSLAVIIGVVNLIFMFFIYRFIGDKTLYWLFGILFGFVLQRSRFCITAGFRDIFLIRNTTVTRAVIICLAISTLLFAFIISYTPPSYNIEPKLYPVGIHTVVGGIIFGIGMVIAGGCASGTLMRVGEGYQMQLFGIIGFFIGAIVGAYNYQWWYQLSISKSPVIYLPDLLSFWGAVALQIGILLVIYLLAFYWERGTIKPFKIKIATDNKSSISFYQRFIKKSWTYTTGAILLAFLNSLFFLTLKVPWSITTGITHISGGVVNKLNFDLSHWLYFDSSSNPFFQHPLALIPISMVIGSFMGSLAAGEFRIRKARSKRFLISAFIGGFLMGYSARLSGGCNIGAFLSAIPCFSLHGWVYGLSILIGSYFGGKILLRYLL</sequence>
<feature type="transmembrane region" description="Helical" evidence="9">
    <location>
        <begin position="46"/>
        <end position="68"/>
    </location>
</feature>
<evidence type="ECO:0000313" key="11">
    <source>
        <dbReference type="Proteomes" id="UP000243819"/>
    </source>
</evidence>
<dbReference type="Pfam" id="PF04143">
    <property type="entry name" value="Sulf_transp"/>
    <property type="match status" value="1"/>
</dbReference>
<dbReference type="Proteomes" id="UP000243819">
    <property type="component" value="Unassembled WGS sequence"/>
</dbReference>
<dbReference type="EMBL" id="FOIF01000004">
    <property type="protein sequence ID" value="SES71245.1"/>
    <property type="molecule type" value="Genomic_DNA"/>
</dbReference>